<keyword evidence="2" id="KW-1003">Cell membrane</keyword>
<feature type="transmembrane region" description="Helical" evidence="6">
    <location>
        <begin position="349"/>
        <end position="368"/>
    </location>
</feature>
<name>H9UJ99_SPIAZ</name>
<keyword evidence="8" id="KW-1185">Reference proteome</keyword>
<evidence type="ECO:0000256" key="4">
    <source>
        <dbReference type="ARBA" id="ARBA00022989"/>
    </source>
</evidence>
<reference evidence="8" key="1">
    <citation type="journal article" date="2013" name="Stand. Genomic Sci.">
        <title>Complete genome sequence of the halophilic bacterium Spirochaeta africana type strain (Z-7692(T)) from the alkaline Lake Magadi in the East African Rift.</title>
        <authorList>
            <person name="Liolos K."/>
            <person name="Abt B."/>
            <person name="Scheuner C."/>
            <person name="Teshima H."/>
            <person name="Held B."/>
            <person name="Lapidus A."/>
            <person name="Nolan M."/>
            <person name="Lucas S."/>
            <person name="Deshpande S."/>
            <person name="Cheng J.F."/>
            <person name="Tapia R."/>
            <person name="Goodwin L.A."/>
            <person name="Pitluck S."/>
            <person name="Pagani I."/>
            <person name="Ivanova N."/>
            <person name="Mavromatis K."/>
            <person name="Mikhailova N."/>
            <person name="Huntemann M."/>
            <person name="Pati A."/>
            <person name="Chen A."/>
            <person name="Palaniappan K."/>
            <person name="Land M."/>
            <person name="Rohde M."/>
            <person name="Tindall B.J."/>
            <person name="Detter J.C."/>
            <person name="Goker M."/>
            <person name="Bristow J."/>
            <person name="Eisen J.A."/>
            <person name="Markowitz V."/>
            <person name="Hugenholtz P."/>
            <person name="Woyke T."/>
            <person name="Klenk H.P."/>
            <person name="Kyrpides N.C."/>
        </authorList>
    </citation>
    <scope>NUCLEOTIDE SEQUENCE</scope>
    <source>
        <strain evidence="8">ATCC 700263 / DSM 8902 / Z-7692</strain>
    </source>
</reference>
<gene>
    <name evidence="7" type="ordered locus">Spiaf_1533</name>
</gene>
<feature type="transmembrane region" description="Helical" evidence="6">
    <location>
        <begin position="412"/>
        <end position="430"/>
    </location>
</feature>
<evidence type="ECO:0000256" key="6">
    <source>
        <dbReference type="SAM" id="Phobius"/>
    </source>
</evidence>
<dbReference type="KEGG" id="sfc:Spiaf_1533"/>
<dbReference type="PATRIC" id="fig|889378.3.peg.1524"/>
<feature type="transmembrane region" description="Helical" evidence="6">
    <location>
        <begin position="65"/>
        <end position="86"/>
    </location>
</feature>
<evidence type="ECO:0000256" key="3">
    <source>
        <dbReference type="ARBA" id="ARBA00022692"/>
    </source>
</evidence>
<comment type="subcellular location">
    <subcellularLocation>
        <location evidence="1">Cell membrane</location>
        <topology evidence="1">Multi-pass membrane protein</topology>
    </subcellularLocation>
</comment>
<feature type="transmembrane region" description="Helical" evidence="6">
    <location>
        <begin position="107"/>
        <end position="128"/>
    </location>
</feature>
<dbReference type="PANTHER" id="PTHR33529:SF6">
    <property type="entry name" value="YJGP_YJGQ FAMILY PERMEASE"/>
    <property type="match status" value="1"/>
</dbReference>
<feature type="transmembrane region" description="Helical" evidence="6">
    <location>
        <begin position="375"/>
        <end position="392"/>
    </location>
</feature>
<protein>
    <submittedName>
        <fullName evidence="7">Putative permease</fullName>
    </submittedName>
</protein>
<keyword evidence="5 6" id="KW-0472">Membrane</keyword>
<dbReference type="GO" id="GO:0015920">
    <property type="term" value="P:lipopolysaccharide transport"/>
    <property type="evidence" value="ECO:0007669"/>
    <property type="project" value="TreeGrafter"/>
</dbReference>
<evidence type="ECO:0000313" key="8">
    <source>
        <dbReference type="Proteomes" id="UP000007383"/>
    </source>
</evidence>
<organism evidence="7 8">
    <name type="scientific">Spirochaeta africana (strain ATCC 700263 / DSM 8902 / Z-7692)</name>
    <dbReference type="NCBI Taxonomy" id="889378"/>
    <lineage>
        <taxon>Bacteria</taxon>
        <taxon>Pseudomonadati</taxon>
        <taxon>Spirochaetota</taxon>
        <taxon>Spirochaetia</taxon>
        <taxon>Spirochaetales</taxon>
        <taxon>Spirochaetaceae</taxon>
        <taxon>Spirochaeta</taxon>
    </lineage>
</organism>
<sequence length="432" mass="49047">MDPPVFTKTRAPRTIFLYIAREFALTFIVCFFFFFAIFFVNQILFLAEDILQKNAPLMQVLQLMVYAMPSFIALSIPFASLVGALLTMGKFSSENEIIAFQASGVPLSVLFVPMISLGLLFSIGSFVMNDILLPIGTINYGRLYRSLIFSNPELELEPYSVHTHQNRVLVTGAVSGNTIDTLLIIDNDSEGNRRIITGRDAELLVDEDDIADLSLSIQSIFSHSYSSRRPDTWDYADGEQMIYRVPLQDLTDMVMRPGAREMSSVDVWADIQERRTRFAQRKHDHQLRVSELAHTARAGYWHAVQPGQDVLPGTVRTLRDDTRAYREQADRTLRDGTLQVYEIEFHKKFSIPFASIAFVLFAFPVGLFSKRSGRTVNFGIGLIICVLYWFLLLGGQTLGTQHHFIPPFWTMWFPNVILILVGLVALGIRIKR</sequence>
<evidence type="ECO:0000256" key="2">
    <source>
        <dbReference type="ARBA" id="ARBA00022475"/>
    </source>
</evidence>
<dbReference type="eggNOG" id="COG0795">
    <property type="taxonomic scope" value="Bacteria"/>
</dbReference>
<dbReference type="EMBL" id="CP003282">
    <property type="protein sequence ID" value="AFG37592.1"/>
    <property type="molecule type" value="Genomic_DNA"/>
</dbReference>
<dbReference type="PANTHER" id="PTHR33529">
    <property type="entry name" value="SLR0882 PROTEIN-RELATED"/>
    <property type="match status" value="1"/>
</dbReference>
<dbReference type="AlphaFoldDB" id="H9UJ99"/>
<proteinExistence type="predicted"/>
<evidence type="ECO:0000313" key="7">
    <source>
        <dbReference type="EMBL" id="AFG37592.1"/>
    </source>
</evidence>
<dbReference type="GO" id="GO:0043190">
    <property type="term" value="C:ATP-binding cassette (ABC) transporter complex"/>
    <property type="evidence" value="ECO:0007669"/>
    <property type="project" value="TreeGrafter"/>
</dbReference>
<dbReference type="STRING" id="889378.Spiaf_1533"/>
<keyword evidence="4 6" id="KW-1133">Transmembrane helix</keyword>
<accession>H9UJ99</accession>
<dbReference type="InterPro" id="IPR005495">
    <property type="entry name" value="LptG/LptF_permease"/>
</dbReference>
<feature type="transmembrane region" description="Helical" evidence="6">
    <location>
        <begin position="23"/>
        <end position="45"/>
    </location>
</feature>
<evidence type="ECO:0000256" key="5">
    <source>
        <dbReference type="ARBA" id="ARBA00023136"/>
    </source>
</evidence>
<dbReference type="Pfam" id="PF03739">
    <property type="entry name" value="LptF_LptG"/>
    <property type="match status" value="1"/>
</dbReference>
<keyword evidence="3 6" id="KW-0812">Transmembrane</keyword>
<dbReference type="Proteomes" id="UP000007383">
    <property type="component" value="Chromosome"/>
</dbReference>
<evidence type="ECO:0000256" key="1">
    <source>
        <dbReference type="ARBA" id="ARBA00004651"/>
    </source>
</evidence>
<dbReference type="HOGENOM" id="CLU_028799_3_0_12"/>